<proteinExistence type="predicted"/>
<evidence type="ECO:0008006" key="5">
    <source>
        <dbReference type="Google" id="ProtNLM"/>
    </source>
</evidence>
<feature type="signal peptide" evidence="2">
    <location>
        <begin position="1"/>
        <end position="27"/>
    </location>
</feature>
<dbReference type="EMBL" id="BAAAVV010000012">
    <property type="protein sequence ID" value="GAA3180075.1"/>
    <property type="molecule type" value="Genomic_DNA"/>
</dbReference>
<evidence type="ECO:0000256" key="1">
    <source>
        <dbReference type="SAM" id="MobiDB-lite"/>
    </source>
</evidence>
<evidence type="ECO:0000313" key="3">
    <source>
        <dbReference type="EMBL" id="GAA3180075.1"/>
    </source>
</evidence>
<keyword evidence="4" id="KW-1185">Reference proteome</keyword>
<accession>A0ABP6PLG8</accession>
<comment type="caution">
    <text evidence="3">The sequence shown here is derived from an EMBL/GenBank/DDBJ whole genome shotgun (WGS) entry which is preliminary data.</text>
</comment>
<protein>
    <recommendedName>
        <fullName evidence="5">Fibronectin type-III domain-containing protein</fullName>
    </recommendedName>
</protein>
<feature type="chain" id="PRO_5046736397" description="Fibronectin type-III domain-containing protein" evidence="2">
    <location>
        <begin position="28"/>
        <end position="199"/>
    </location>
</feature>
<reference evidence="4" key="1">
    <citation type="journal article" date="2019" name="Int. J. Syst. Evol. Microbiol.">
        <title>The Global Catalogue of Microorganisms (GCM) 10K type strain sequencing project: providing services to taxonomists for standard genome sequencing and annotation.</title>
        <authorList>
            <consortium name="The Broad Institute Genomics Platform"/>
            <consortium name="The Broad Institute Genome Sequencing Center for Infectious Disease"/>
            <person name="Wu L."/>
            <person name="Ma J."/>
        </authorList>
    </citation>
    <scope>NUCLEOTIDE SEQUENCE [LARGE SCALE GENOMIC DNA]</scope>
    <source>
        <strain evidence="4">JCM 15614</strain>
    </source>
</reference>
<sequence>MTTTRRILTLAGLVLAVIVGTTIPASATFADSTSAPTMTIATGTVAAPTGLWLNDYCVTTTTTVRRTVYTDPVTGVQTQTAYSSSSSTATSTTNVQSSVSTPVAGPGANETTTTTVSKNTNLHVTFGWTASPSPRVTGYLISAFLGIDGSTAPLLTTTATSVSQVNDADMLYYQPRLKVTTLTAYGWTADSGLTALLSC</sequence>
<feature type="compositionally biased region" description="Low complexity" evidence="1">
    <location>
        <begin position="81"/>
        <end position="101"/>
    </location>
</feature>
<feature type="region of interest" description="Disordered" evidence="1">
    <location>
        <begin position="81"/>
        <end position="112"/>
    </location>
</feature>
<keyword evidence="2" id="KW-0732">Signal</keyword>
<evidence type="ECO:0000313" key="4">
    <source>
        <dbReference type="Proteomes" id="UP001499924"/>
    </source>
</evidence>
<organism evidence="3 4">
    <name type="scientific">Blastococcus jejuensis</name>
    <dbReference type="NCBI Taxonomy" id="351224"/>
    <lineage>
        <taxon>Bacteria</taxon>
        <taxon>Bacillati</taxon>
        <taxon>Actinomycetota</taxon>
        <taxon>Actinomycetes</taxon>
        <taxon>Geodermatophilales</taxon>
        <taxon>Geodermatophilaceae</taxon>
        <taxon>Blastococcus</taxon>
    </lineage>
</organism>
<name>A0ABP6PLG8_9ACTN</name>
<gene>
    <name evidence="3" type="ORF">GCM10010531_37660</name>
</gene>
<evidence type="ECO:0000256" key="2">
    <source>
        <dbReference type="SAM" id="SignalP"/>
    </source>
</evidence>
<dbReference type="RefSeq" id="WP_344690582.1">
    <property type="nucleotide sequence ID" value="NZ_BAAAVV010000012.1"/>
</dbReference>
<dbReference type="Proteomes" id="UP001499924">
    <property type="component" value="Unassembled WGS sequence"/>
</dbReference>